<feature type="transmembrane region" description="Helical" evidence="2">
    <location>
        <begin position="279"/>
        <end position="297"/>
    </location>
</feature>
<evidence type="ECO:0000313" key="3">
    <source>
        <dbReference type="EMBL" id="RYP07123.1"/>
    </source>
</evidence>
<gene>
    <name evidence="3" type="ORF">DL764_002718</name>
</gene>
<feature type="transmembrane region" description="Helical" evidence="2">
    <location>
        <begin position="52"/>
        <end position="73"/>
    </location>
</feature>
<feature type="transmembrane region" description="Helical" evidence="2">
    <location>
        <begin position="153"/>
        <end position="173"/>
    </location>
</feature>
<reference evidence="3 4" key="1">
    <citation type="submission" date="2018-06" db="EMBL/GenBank/DDBJ databases">
        <title>Complete Genomes of Monosporascus.</title>
        <authorList>
            <person name="Robinson A.J."/>
            <person name="Natvig D.O."/>
        </authorList>
    </citation>
    <scope>NUCLEOTIDE SEQUENCE [LARGE SCALE GENOMIC DNA]</scope>
    <source>
        <strain evidence="3 4">CBS 110550</strain>
    </source>
</reference>
<keyword evidence="2" id="KW-0472">Membrane</keyword>
<organism evidence="3 4">
    <name type="scientific">Monosporascus ibericus</name>
    <dbReference type="NCBI Taxonomy" id="155417"/>
    <lineage>
        <taxon>Eukaryota</taxon>
        <taxon>Fungi</taxon>
        <taxon>Dikarya</taxon>
        <taxon>Ascomycota</taxon>
        <taxon>Pezizomycotina</taxon>
        <taxon>Sordariomycetes</taxon>
        <taxon>Xylariomycetidae</taxon>
        <taxon>Xylariales</taxon>
        <taxon>Xylariales incertae sedis</taxon>
        <taxon>Monosporascus</taxon>
    </lineage>
</organism>
<accession>A0A4Q4TP30</accession>
<evidence type="ECO:0000313" key="4">
    <source>
        <dbReference type="Proteomes" id="UP000293360"/>
    </source>
</evidence>
<dbReference type="STRING" id="155417.A0A4Q4TP30"/>
<sequence>MDSTNSTDSWAAASNALSTQWIEPSDVFSVLLILGGDVIQLALASLTGGPLLTPIAFSFGWVAYAISAVLSAVGENRLVRCAPEVDVQVFNLQSGYRRSNRSWLLGRLIQTYPFWIAPEVKAEVDGAEARVALCITVYKWRDSIKPGVPAHDLIWWSGFGISAMQLGIAAIPFGLYHDWTIFLVTACGTILCYASASLPHWRIEKWHARTTEKDVALTLGNGSQHVVIILGAKHGLDLEDLAVGRAPDVWSTRFATIFLAILWLVLLITCTGIKTKTWYLLVVGGLGMLHNIVVAGAPRRPAALGLPIEPVTMEGHGVEVYAEPKVMYTLMELELKHKGFGKPLLEEFFPGKLRDWEVKWWESESQELRMQMLKQDKENRRLKMLKEKEKEKEKDKEKEKHLLMPTIVVV</sequence>
<comment type="caution">
    <text evidence="3">The sequence shown here is derived from an EMBL/GenBank/DDBJ whole genome shotgun (WGS) entry which is preliminary data.</text>
</comment>
<keyword evidence="1" id="KW-0175">Coiled coil</keyword>
<proteinExistence type="predicted"/>
<dbReference type="AlphaFoldDB" id="A0A4Q4TP30"/>
<keyword evidence="2" id="KW-0812">Transmembrane</keyword>
<feature type="transmembrane region" description="Helical" evidence="2">
    <location>
        <begin position="179"/>
        <end position="199"/>
    </location>
</feature>
<evidence type="ECO:0000256" key="2">
    <source>
        <dbReference type="SAM" id="Phobius"/>
    </source>
</evidence>
<dbReference type="OrthoDB" id="1937642at2759"/>
<keyword evidence="4" id="KW-1185">Reference proteome</keyword>
<name>A0A4Q4TP30_9PEZI</name>
<keyword evidence="2" id="KW-1133">Transmembrane helix</keyword>
<dbReference type="Proteomes" id="UP000293360">
    <property type="component" value="Unassembled WGS sequence"/>
</dbReference>
<feature type="coiled-coil region" evidence="1">
    <location>
        <begin position="374"/>
        <end position="402"/>
    </location>
</feature>
<evidence type="ECO:0000256" key="1">
    <source>
        <dbReference type="SAM" id="Coils"/>
    </source>
</evidence>
<dbReference type="EMBL" id="QJNU01000105">
    <property type="protein sequence ID" value="RYP07123.1"/>
    <property type="molecule type" value="Genomic_DNA"/>
</dbReference>
<protein>
    <submittedName>
        <fullName evidence="3">Uncharacterized protein</fullName>
    </submittedName>
</protein>
<feature type="transmembrane region" description="Helical" evidence="2">
    <location>
        <begin position="254"/>
        <end position="273"/>
    </location>
</feature>